<dbReference type="InterPro" id="IPR003115">
    <property type="entry name" value="ParB_N"/>
</dbReference>
<reference evidence="3 4" key="1">
    <citation type="submission" date="2018-07" db="EMBL/GenBank/DDBJ databases">
        <title>Genomic Encyclopedia of Type Strains, Phase IV (KMG-IV): sequencing the most valuable type-strain genomes for metagenomic binning, comparative biology and taxonomic classification.</title>
        <authorList>
            <person name="Goeker M."/>
        </authorList>
    </citation>
    <scope>NUCLEOTIDE SEQUENCE [LARGE SCALE GENOMIC DNA]</scope>
    <source>
        <strain evidence="3 4">DSM 44290</strain>
    </source>
</reference>
<dbReference type="EMBL" id="QQBC01000015">
    <property type="protein sequence ID" value="RDI60526.1"/>
    <property type="molecule type" value="Genomic_DNA"/>
</dbReference>
<feature type="domain" description="ParB-like N-terminal" evidence="2">
    <location>
        <begin position="30"/>
        <end position="114"/>
    </location>
</feature>
<accession>A0A370HPL8</accession>
<evidence type="ECO:0000256" key="1">
    <source>
        <dbReference type="SAM" id="MobiDB-lite"/>
    </source>
</evidence>
<dbReference type="Pfam" id="PF02195">
    <property type="entry name" value="ParB_N"/>
    <property type="match status" value="1"/>
</dbReference>
<evidence type="ECO:0000259" key="2">
    <source>
        <dbReference type="SMART" id="SM00470"/>
    </source>
</evidence>
<dbReference type="SMART" id="SM00470">
    <property type="entry name" value="ParB"/>
    <property type="match status" value="1"/>
</dbReference>
<keyword evidence="4" id="KW-1185">Reference proteome</keyword>
<dbReference type="RefSeq" id="WP_082876111.1">
    <property type="nucleotide sequence ID" value="NZ_QQBC01000015.1"/>
</dbReference>
<comment type="caution">
    <text evidence="3">The sequence shown here is derived from an EMBL/GenBank/DDBJ whole genome shotgun (WGS) entry which is preliminary data.</text>
</comment>
<name>A0A370HPL8_9NOCA</name>
<dbReference type="Proteomes" id="UP000254869">
    <property type="component" value="Unassembled WGS sequence"/>
</dbReference>
<dbReference type="AlphaFoldDB" id="A0A370HPL8"/>
<proteinExistence type="predicted"/>
<sequence length="341" mass="36994">MECVDESEETAGRSRCPADDHRSGAILSVVSISLSQLRIGDSPRASGADERHISALVEAGDAVPPILVHRSTMQVIDGVHRVRAAQLRGLKVIPAVLFDGDEREAYVKAVQMNSTHGLPLSLSDRKIAAARILTYFPDWSNRRLGLLVGLSDKTVASIRECSGGGASPAANRRVGRRHAEQLVRADPRVSAKELALAAGISLSTAKEIRRAVRLEAASATDSGTGAPDKAPEQDLREKPRGYASVARGDDLRDSTRLIRGLRADPSLRFSDHGRRLLRILDLLPREARAWTSMAEGLPLHCAPLIAGLARQYSKDLEYFAQAVDRNVEAAEMQNIRVPRSS</sequence>
<organism evidence="3 4">
    <name type="scientific">Nocardia pseudobrasiliensis</name>
    <dbReference type="NCBI Taxonomy" id="45979"/>
    <lineage>
        <taxon>Bacteria</taxon>
        <taxon>Bacillati</taxon>
        <taxon>Actinomycetota</taxon>
        <taxon>Actinomycetes</taxon>
        <taxon>Mycobacteriales</taxon>
        <taxon>Nocardiaceae</taxon>
        <taxon>Nocardia</taxon>
    </lineage>
</organism>
<dbReference type="STRING" id="1210086.GCA_001613105_04523"/>
<dbReference type="Gene3D" id="3.90.1530.10">
    <property type="entry name" value="Conserved hypothetical protein from pyrococcus furiosus pfu- 392566-001, ParB domain"/>
    <property type="match status" value="1"/>
</dbReference>
<evidence type="ECO:0000313" key="4">
    <source>
        <dbReference type="Proteomes" id="UP000254869"/>
    </source>
</evidence>
<protein>
    <submittedName>
        <fullName evidence="3">ParB-like chromosome segregation protein Spo0J</fullName>
    </submittedName>
</protein>
<evidence type="ECO:0000313" key="3">
    <source>
        <dbReference type="EMBL" id="RDI60526.1"/>
    </source>
</evidence>
<feature type="compositionally biased region" description="Basic and acidic residues" evidence="1">
    <location>
        <begin position="229"/>
        <end position="240"/>
    </location>
</feature>
<dbReference type="InterPro" id="IPR036086">
    <property type="entry name" value="ParB/Sulfiredoxin_sf"/>
</dbReference>
<gene>
    <name evidence="3" type="ORF">DFR76_115156</name>
</gene>
<dbReference type="SUPFAM" id="SSF110849">
    <property type="entry name" value="ParB/Sulfiredoxin"/>
    <property type="match status" value="1"/>
</dbReference>
<feature type="region of interest" description="Disordered" evidence="1">
    <location>
        <begin position="216"/>
        <end position="243"/>
    </location>
</feature>